<dbReference type="Pfam" id="PF13610">
    <property type="entry name" value="DDE_Tnp_IS240"/>
    <property type="match status" value="1"/>
</dbReference>
<sequence length="246" mass="29579">MTNSEFKWKHFAPEIILWCLRWYGSTPMSYANLSDMLAERGISVNRSTIYRWFIEYSPKLRKKLRRNYQFIKTDSSWQLDEAYVKVKGKWHYLYRAINKQGETLDFYFSHKRNKEAAYQFLKRCLRYYDIDNQPKTLSTDKHSSYANAIARLKKEGRLREDVEQRQVKCLNNGIESDHAPIKKLVVPTGGFKLRKRAWSTIQGFESLRMLNKGQFDFWLRNDKRKTVVRERSAFINRLFNVEVIFE</sequence>
<accession>A0A2S7X1X5</accession>
<keyword evidence="2" id="KW-0238">DNA-binding</keyword>
<protein>
    <submittedName>
        <fullName evidence="5">IS6 family transposase</fullName>
    </submittedName>
</protein>
<dbReference type="RefSeq" id="WP_105055707.1">
    <property type="nucleotide sequence ID" value="NZ_CAWNRT010000002.1"/>
</dbReference>
<dbReference type="InterPro" id="IPR052183">
    <property type="entry name" value="IS_Transposase"/>
</dbReference>
<evidence type="ECO:0000256" key="2">
    <source>
        <dbReference type="ARBA" id="ARBA00023125"/>
    </source>
</evidence>
<dbReference type="GO" id="GO:0006310">
    <property type="term" value="P:DNA recombination"/>
    <property type="evidence" value="ECO:0007669"/>
    <property type="project" value="UniProtKB-KW"/>
</dbReference>
<evidence type="ECO:0000313" key="5">
    <source>
        <dbReference type="EMBL" id="PQJ84230.1"/>
    </source>
</evidence>
<evidence type="ECO:0000256" key="3">
    <source>
        <dbReference type="ARBA" id="ARBA00023172"/>
    </source>
</evidence>
<dbReference type="InterPro" id="IPR032874">
    <property type="entry name" value="DDE_dom"/>
</dbReference>
<dbReference type="GO" id="GO:0032196">
    <property type="term" value="P:transposition"/>
    <property type="evidence" value="ECO:0007669"/>
    <property type="project" value="UniProtKB-KW"/>
</dbReference>
<evidence type="ECO:0000313" key="6">
    <source>
        <dbReference type="Proteomes" id="UP000239263"/>
    </source>
</evidence>
<dbReference type="PANTHER" id="PTHR35528:SF3">
    <property type="entry name" value="BLL1675 PROTEIN"/>
    <property type="match status" value="1"/>
</dbReference>
<dbReference type="OrthoDB" id="4315389at2"/>
<keyword evidence="3" id="KW-0233">DNA recombination</keyword>
<keyword evidence="1" id="KW-0815">Transposition</keyword>
<dbReference type="PANTHER" id="PTHR35528">
    <property type="entry name" value="BLL1675 PROTEIN"/>
    <property type="match status" value="1"/>
</dbReference>
<gene>
    <name evidence="5" type="ORF">BTO22_11795</name>
</gene>
<proteinExistence type="predicted"/>
<organism evidence="5 6">
    <name type="scientific">Aliivibrio sifiae</name>
    <dbReference type="NCBI Taxonomy" id="566293"/>
    <lineage>
        <taxon>Bacteria</taxon>
        <taxon>Pseudomonadati</taxon>
        <taxon>Pseudomonadota</taxon>
        <taxon>Gammaproteobacteria</taxon>
        <taxon>Vibrionales</taxon>
        <taxon>Vibrionaceae</taxon>
        <taxon>Aliivibrio</taxon>
    </lineage>
</organism>
<feature type="domain" description="DDE" evidence="4">
    <location>
        <begin position="75"/>
        <end position="214"/>
    </location>
</feature>
<comment type="caution">
    <text evidence="5">The sequence shown here is derived from an EMBL/GenBank/DDBJ whole genome shotgun (WGS) entry which is preliminary data.</text>
</comment>
<dbReference type="InterPro" id="IPR047930">
    <property type="entry name" value="Transpos_IS6"/>
</dbReference>
<reference evidence="5 6" key="1">
    <citation type="submission" date="2016-12" db="EMBL/GenBank/DDBJ databases">
        <title>Diversity of luminous bacteria.</title>
        <authorList>
            <person name="Yoshizawa S."/>
            <person name="Kogure K."/>
        </authorList>
    </citation>
    <scope>NUCLEOTIDE SEQUENCE [LARGE SCALE GENOMIC DNA]</scope>
    <source>
        <strain evidence="5 6">ATCC 33715</strain>
    </source>
</reference>
<dbReference type="NCBIfam" id="NF033587">
    <property type="entry name" value="transpos_IS6"/>
    <property type="match status" value="1"/>
</dbReference>
<evidence type="ECO:0000256" key="1">
    <source>
        <dbReference type="ARBA" id="ARBA00022578"/>
    </source>
</evidence>
<dbReference type="AlphaFoldDB" id="A0A2S7X1X5"/>
<name>A0A2S7X1X5_9GAMM</name>
<evidence type="ECO:0000259" key="4">
    <source>
        <dbReference type="Pfam" id="PF13610"/>
    </source>
</evidence>
<dbReference type="EMBL" id="MSCO01000002">
    <property type="protein sequence ID" value="PQJ84230.1"/>
    <property type="molecule type" value="Genomic_DNA"/>
</dbReference>
<dbReference type="GO" id="GO:0003677">
    <property type="term" value="F:DNA binding"/>
    <property type="evidence" value="ECO:0007669"/>
    <property type="project" value="UniProtKB-KW"/>
</dbReference>
<dbReference type="Proteomes" id="UP000239263">
    <property type="component" value="Unassembled WGS sequence"/>
</dbReference>